<keyword evidence="12" id="KW-0966">Cell projection</keyword>
<feature type="compositionally biased region" description="Basic and acidic residues" evidence="11">
    <location>
        <begin position="15"/>
        <end position="39"/>
    </location>
</feature>
<keyword evidence="6" id="KW-0145">Chemotaxis</keyword>
<feature type="region of interest" description="Disordered" evidence="11">
    <location>
        <begin position="1"/>
        <end position="39"/>
    </location>
</feature>
<comment type="subcellular location">
    <subcellularLocation>
        <location evidence="1">Cell membrane</location>
        <topology evidence="1">Peripheral membrane protein</topology>
        <orientation evidence="1">Cytoplasmic side</orientation>
    </subcellularLocation>
</comment>
<comment type="similarity">
    <text evidence="2">Belongs to the FliJ family.</text>
</comment>
<dbReference type="OrthoDB" id="7063681at2"/>
<evidence type="ECO:0000256" key="2">
    <source>
        <dbReference type="ARBA" id="ARBA00010004"/>
    </source>
</evidence>
<dbReference type="EMBL" id="CP011412">
    <property type="protein sequence ID" value="AKH19547.1"/>
    <property type="molecule type" value="Genomic_DNA"/>
</dbReference>
<evidence type="ECO:0000256" key="9">
    <source>
        <dbReference type="ARBA" id="ARBA00023136"/>
    </source>
</evidence>
<dbReference type="Proteomes" id="UP000034410">
    <property type="component" value="Chromosome"/>
</dbReference>
<dbReference type="Pfam" id="PF02050">
    <property type="entry name" value="FliJ"/>
    <property type="match status" value="1"/>
</dbReference>
<dbReference type="GO" id="GO:0044781">
    <property type="term" value="P:bacterial-type flagellum organization"/>
    <property type="evidence" value="ECO:0007669"/>
    <property type="project" value="UniProtKB-KW"/>
</dbReference>
<keyword evidence="12" id="KW-0969">Cilium</keyword>
<evidence type="ECO:0000256" key="7">
    <source>
        <dbReference type="ARBA" id="ARBA00022795"/>
    </source>
</evidence>
<dbReference type="InterPro" id="IPR012823">
    <property type="entry name" value="Flagell_FliJ"/>
</dbReference>
<keyword evidence="10" id="KW-1006">Bacterial flagellum protein export</keyword>
<evidence type="ECO:0000256" key="8">
    <source>
        <dbReference type="ARBA" id="ARBA00022927"/>
    </source>
</evidence>
<keyword evidence="13" id="KW-1185">Reference proteome</keyword>
<name>A0A0F7JVG7_9GAMM</name>
<keyword evidence="9" id="KW-0472">Membrane</keyword>
<evidence type="ECO:0000313" key="12">
    <source>
        <dbReference type="EMBL" id="AKH19547.1"/>
    </source>
</evidence>
<evidence type="ECO:0000313" key="13">
    <source>
        <dbReference type="Proteomes" id="UP000034410"/>
    </source>
</evidence>
<evidence type="ECO:0000256" key="10">
    <source>
        <dbReference type="ARBA" id="ARBA00023225"/>
    </source>
</evidence>
<dbReference type="InterPro" id="IPR052570">
    <property type="entry name" value="FliJ"/>
</dbReference>
<proteinExistence type="inferred from homology"/>
<feature type="region of interest" description="Disordered" evidence="11">
    <location>
        <begin position="121"/>
        <end position="143"/>
    </location>
</feature>
<evidence type="ECO:0000256" key="1">
    <source>
        <dbReference type="ARBA" id="ARBA00004413"/>
    </source>
</evidence>
<dbReference type="PIRSF" id="PIRSF019404">
    <property type="entry name" value="FliJ"/>
    <property type="match status" value="1"/>
</dbReference>
<dbReference type="InterPro" id="IPR018006">
    <property type="entry name" value="Flag_FliJ_proteobac"/>
</dbReference>
<sequence length="143" mass="17100">MVPSKRLQPVQRVAQSKEDEAARELGDSRRRMHDQEAKLGDLKRYHQEYLERFETTARQGMSAKQMQEYRVFLAKLDRAIQEQEKVVLASKNECVTRKEQWQQKHVRTQALGKVMDRFRTAEQKEVEKREQAETDDRNQRTPR</sequence>
<evidence type="ECO:0000256" key="4">
    <source>
        <dbReference type="ARBA" id="ARBA00022448"/>
    </source>
</evidence>
<keyword evidence="5" id="KW-1003">Cell membrane</keyword>
<dbReference type="Gene3D" id="1.10.287.1700">
    <property type="match status" value="1"/>
</dbReference>
<dbReference type="GO" id="GO:0015031">
    <property type="term" value="P:protein transport"/>
    <property type="evidence" value="ECO:0007669"/>
    <property type="project" value="UniProtKB-KW"/>
</dbReference>
<keyword evidence="8" id="KW-0653">Protein transport</keyword>
<dbReference type="AlphaFoldDB" id="A0A0F7JVG7"/>
<dbReference type="NCBIfam" id="TIGR02473">
    <property type="entry name" value="flagell_FliJ"/>
    <property type="match status" value="1"/>
</dbReference>
<reference evidence="12 13" key="1">
    <citation type="journal article" date="2015" name="Genome Announc.">
        <title>Complete Genome Sequence of Sedimenticola thiotaurini Strain SIP-G1, a Polyphosphate- and Polyhydroxyalkanoate-Accumulating Sulfur-Oxidizing Gammaproteobacterium Isolated from Salt Marsh Sediments.</title>
        <authorList>
            <person name="Flood B.E."/>
            <person name="Jones D.S."/>
            <person name="Bailey J.V."/>
        </authorList>
    </citation>
    <scope>NUCLEOTIDE SEQUENCE [LARGE SCALE GENOMIC DNA]</scope>
    <source>
        <strain evidence="12 13">SIP-G1</strain>
    </source>
</reference>
<dbReference type="PANTHER" id="PTHR38786">
    <property type="entry name" value="FLAGELLAR FLIJ PROTEIN"/>
    <property type="match status" value="1"/>
</dbReference>
<dbReference type="GO" id="GO:0009288">
    <property type="term" value="C:bacterial-type flagellum"/>
    <property type="evidence" value="ECO:0007669"/>
    <property type="project" value="InterPro"/>
</dbReference>
<dbReference type="RefSeq" id="WP_046858484.1">
    <property type="nucleotide sequence ID" value="NZ_CP011412.1"/>
</dbReference>
<gene>
    <name evidence="12" type="ORF">AAY24_03345</name>
</gene>
<evidence type="ECO:0000256" key="6">
    <source>
        <dbReference type="ARBA" id="ARBA00022500"/>
    </source>
</evidence>
<evidence type="ECO:0000256" key="11">
    <source>
        <dbReference type="SAM" id="MobiDB-lite"/>
    </source>
</evidence>
<dbReference type="PANTHER" id="PTHR38786:SF1">
    <property type="entry name" value="FLAGELLAR FLIJ PROTEIN"/>
    <property type="match status" value="1"/>
</dbReference>
<accession>A0A0F7JVG7</accession>
<dbReference type="InterPro" id="IPR053716">
    <property type="entry name" value="Flag_assembly_chemotaxis_eff"/>
</dbReference>
<dbReference type="GO" id="GO:0005886">
    <property type="term" value="C:plasma membrane"/>
    <property type="evidence" value="ECO:0007669"/>
    <property type="project" value="UniProtKB-SubCell"/>
</dbReference>
<dbReference type="GO" id="GO:0003774">
    <property type="term" value="F:cytoskeletal motor activity"/>
    <property type="evidence" value="ECO:0007669"/>
    <property type="project" value="InterPro"/>
</dbReference>
<organism evidence="12 13">
    <name type="scientific">Sedimenticola thiotaurini</name>
    <dbReference type="NCBI Taxonomy" id="1543721"/>
    <lineage>
        <taxon>Bacteria</taxon>
        <taxon>Pseudomonadati</taxon>
        <taxon>Pseudomonadota</taxon>
        <taxon>Gammaproteobacteria</taxon>
        <taxon>Chromatiales</taxon>
        <taxon>Sedimenticolaceae</taxon>
        <taxon>Sedimenticola</taxon>
    </lineage>
</organism>
<keyword evidence="12" id="KW-0282">Flagellum</keyword>
<keyword evidence="7" id="KW-1005">Bacterial flagellum biogenesis</keyword>
<evidence type="ECO:0000256" key="5">
    <source>
        <dbReference type="ARBA" id="ARBA00022475"/>
    </source>
</evidence>
<dbReference type="GO" id="GO:0006935">
    <property type="term" value="P:chemotaxis"/>
    <property type="evidence" value="ECO:0007669"/>
    <property type="project" value="UniProtKB-KW"/>
</dbReference>
<protein>
    <recommendedName>
        <fullName evidence="3">Flagellar FliJ protein</fullName>
    </recommendedName>
</protein>
<dbReference type="KEGG" id="seds:AAY24_03345"/>
<evidence type="ECO:0000256" key="3">
    <source>
        <dbReference type="ARBA" id="ARBA00020392"/>
    </source>
</evidence>
<dbReference type="GO" id="GO:0071973">
    <property type="term" value="P:bacterial-type flagellum-dependent cell motility"/>
    <property type="evidence" value="ECO:0007669"/>
    <property type="project" value="InterPro"/>
</dbReference>
<keyword evidence="4" id="KW-0813">Transport</keyword>